<evidence type="ECO:0000313" key="2">
    <source>
        <dbReference type="EMBL" id="KAL1527570.1"/>
    </source>
</evidence>
<evidence type="ECO:0000313" key="1">
    <source>
        <dbReference type="EMBL" id="KAL1527501.1"/>
    </source>
</evidence>
<comment type="caution">
    <text evidence="2">The sequence shown here is derived from an EMBL/GenBank/DDBJ whole genome shotgun (WGS) entry which is preliminary data.</text>
</comment>
<organism evidence="2 3">
    <name type="scientific">Prymnesium parvum</name>
    <name type="common">Toxic golden alga</name>
    <dbReference type="NCBI Taxonomy" id="97485"/>
    <lineage>
        <taxon>Eukaryota</taxon>
        <taxon>Haptista</taxon>
        <taxon>Haptophyta</taxon>
        <taxon>Prymnesiophyceae</taxon>
        <taxon>Prymnesiales</taxon>
        <taxon>Prymnesiaceae</taxon>
        <taxon>Prymnesium</taxon>
    </lineage>
</organism>
<reference evidence="2 3" key="1">
    <citation type="journal article" date="2024" name="Science">
        <title>Giant polyketide synthase enzymes in the biosynthesis of giant marine polyether toxins.</title>
        <authorList>
            <person name="Fallon T.R."/>
            <person name="Shende V.V."/>
            <person name="Wierzbicki I.H."/>
            <person name="Pendleton A.L."/>
            <person name="Watervoot N.F."/>
            <person name="Auber R.P."/>
            <person name="Gonzalez D.J."/>
            <person name="Wisecaver J.H."/>
            <person name="Moore B.S."/>
        </authorList>
    </citation>
    <scope>NUCLEOTIDE SEQUENCE [LARGE SCALE GENOMIC DNA]</scope>
    <source>
        <strain evidence="2 3">12B1</strain>
    </source>
</reference>
<sequence length="81" mass="9339">MAAGKARTPALEPSRAEKLVKVPERELDPQVLMKDPQVAQKYDAMAARHGLDRPELEDPRVMSLALHRMGWKLEMWEFKNQ</sequence>
<dbReference type="AlphaFoldDB" id="A0AB34K0R4"/>
<keyword evidence="3" id="KW-1185">Reference proteome</keyword>
<gene>
    <name evidence="1" type="ORF">AB1Y20_008891</name>
    <name evidence="2" type="ORF">AB1Y20_008957</name>
</gene>
<proteinExistence type="predicted"/>
<dbReference type="Proteomes" id="UP001515480">
    <property type="component" value="Unassembled WGS sequence"/>
</dbReference>
<name>A0AB34K0R4_PRYPA</name>
<protein>
    <submittedName>
        <fullName evidence="2">Uncharacterized protein</fullName>
    </submittedName>
</protein>
<dbReference type="EMBL" id="JBGBPQ010000002">
    <property type="protein sequence ID" value="KAL1527570.1"/>
    <property type="molecule type" value="Genomic_DNA"/>
</dbReference>
<dbReference type="EMBL" id="JBGBPQ010000002">
    <property type="protein sequence ID" value="KAL1527501.1"/>
    <property type="molecule type" value="Genomic_DNA"/>
</dbReference>
<accession>A0AB34K0R4</accession>
<evidence type="ECO:0000313" key="3">
    <source>
        <dbReference type="Proteomes" id="UP001515480"/>
    </source>
</evidence>